<dbReference type="Gene3D" id="3.40.47.10">
    <property type="match status" value="1"/>
</dbReference>
<dbReference type="UniPathway" id="UPA00094"/>
<feature type="domain" description="Beta-ketoacyl-[acyl-carrier-protein] synthase III C-terminal" evidence="15">
    <location>
        <begin position="239"/>
        <end position="328"/>
    </location>
</feature>
<dbReference type="InterPro" id="IPR013751">
    <property type="entry name" value="ACP_syn_III_N"/>
</dbReference>
<dbReference type="FunFam" id="3.40.47.10:FF:000004">
    <property type="entry name" value="3-oxoacyl-[acyl-carrier-protein] synthase 3"/>
    <property type="match status" value="1"/>
</dbReference>
<dbReference type="CDD" id="cd00830">
    <property type="entry name" value="KAS_III"/>
    <property type="match status" value="1"/>
</dbReference>
<keyword evidence="14" id="KW-0963">Cytoplasm</keyword>
<feature type="domain" description="Beta-ketoacyl-[acyl-carrier-protein] synthase III N-terminal" evidence="16">
    <location>
        <begin position="108"/>
        <end position="187"/>
    </location>
</feature>
<dbReference type="AlphaFoldDB" id="A0A809S450"/>
<dbReference type="KEGG" id="npy:NPRO_10120"/>
<keyword evidence="8 14" id="KW-0511">Multifunctional enzyme</keyword>
<dbReference type="GO" id="GO:0033818">
    <property type="term" value="F:beta-ketoacyl-acyl-carrier-protein synthase III activity"/>
    <property type="evidence" value="ECO:0007669"/>
    <property type="project" value="UniProtKB-UniRule"/>
</dbReference>
<evidence type="ECO:0000256" key="5">
    <source>
        <dbReference type="ARBA" id="ARBA00022832"/>
    </source>
</evidence>
<comment type="subunit">
    <text evidence="14">Homodimer.</text>
</comment>
<evidence type="ECO:0000256" key="8">
    <source>
        <dbReference type="ARBA" id="ARBA00023268"/>
    </source>
</evidence>
<dbReference type="InterPro" id="IPR013747">
    <property type="entry name" value="ACP_syn_III_C"/>
</dbReference>
<dbReference type="NCBIfam" id="NF006829">
    <property type="entry name" value="PRK09352.1"/>
    <property type="match status" value="1"/>
</dbReference>
<comment type="catalytic activity">
    <reaction evidence="12">
        <text>2-methylpropanoyl-CoA + malonyl-[ACP] + H(+) = 4-methyl-3-oxopentanoyl-[ACP] + CO2 + CoA</text>
        <dbReference type="Rhea" id="RHEA:42268"/>
        <dbReference type="Rhea" id="RHEA-COMP:9623"/>
        <dbReference type="Rhea" id="RHEA-COMP:9940"/>
        <dbReference type="ChEBI" id="CHEBI:15378"/>
        <dbReference type="ChEBI" id="CHEBI:16526"/>
        <dbReference type="ChEBI" id="CHEBI:57287"/>
        <dbReference type="ChEBI" id="CHEBI:57338"/>
        <dbReference type="ChEBI" id="CHEBI:78449"/>
        <dbReference type="ChEBI" id="CHEBI:78820"/>
        <dbReference type="EC" id="2.3.1.300"/>
    </reaction>
    <physiologicalReaction direction="left-to-right" evidence="12">
        <dbReference type="Rhea" id="RHEA:42269"/>
    </physiologicalReaction>
</comment>
<evidence type="ECO:0000313" key="17">
    <source>
        <dbReference type="EMBL" id="BBO23417.1"/>
    </source>
</evidence>
<dbReference type="GO" id="GO:0006633">
    <property type="term" value="P:fatty acid biosynthetic process"/>
    <property type="evidence" value="ECO:0007669"/>
    <property type="project" value="UniProtKB-UniRule"/>
</dbReference>
<evidence type="ECO:0000256" key="12">
    <source>
        <dbReference type="ARBA" id="ARBA00052467"/>
    </source>
</evidence>
<dbReference type="EMBL" id="AP021858">
    <property type="protein sequence ID" value="BBO23417.1"/>
    <property type="molecule type" value="Genomic_DNA"/>
</dbReference>
<evidence type="ECO:0000256" key="14">
    <source>
        <dbReference type="HAMAP-Rule" id="MF_01815"/>
    </source>
</evidence>
<protein>
    <recommendedName>
        <fullName evidence="14">Beta-ketoacyl-[acyl-carrier-protein] synthase III</fullName>
        <shortName evidence="14">Beta-ketoacyl-ACP synthase III</shortName>
        <shortName evidence="14">KAS III</shortName>
        <ecNumber evidence="14">2.3.1.180</ecNumber>
    </recommendedName>
    <alternativeName>
        <fullName evidence="14">3-oxoacyl-[acyl-carrier-protein] synthase 3</fullName>
    </alternativeName>
    <alternativeName>
        <fullName evidence="14">3-oxoacyl-[acyl-carrier-protein] synthase III</fullName>
    </alternativeName>
</protein>
<feature type="active site" evidence="14">
    <location>
        <position position="285"/>
    </location>
</feature>
<evidence type="ECO:0000259" key="15">
    <source>
        <dbReference type="Pfam" id="PF08541"/>
    </source>
</evidence>
<dbReference type="Pfam" id="PF08541">
    <property type="entry name" value="ACP_syn_III_C"/>
    <property type="match status" value="1"/>
</dbReference>
<dbReference type="SUPFAM" id="SSF53901">
    <property type="entry name" value="Thiolase-like"/>
    <property type="match status" value="1"/>
</dbReference>
<evidence type="ECO:0000256" key="4">
    <source>
        <dbReference type="ARBA" id="ARBA00022679"/>
    </source>
</evidence>
<dbReference type="PANTHER" id="PTHR43091:SF1">
    <property type="entry name" value="BETA-KETOACYL-[ACYL-CARRIER-PROTEIN] SYNTHASE III, CHLOROPLASTIC"/>
    <property type="match status" value="1"/>
</dbReference>
<name>A0A809S450_9BACT</name>
<comment type="catalytic activity">
    <reaction evidence="11">
        <text>(2S)-2-methylbutanoyl-CoA + malonyl-[ACP] + H(+) = (4S)-4-methyl-3-oxohexanoyl-[ACP] + CO2 + CoA</text>
        <dbReference type="Rhea" id="RHEA:42276"/>
        <dbReference type="Rhea" id="RHEA-COMP:9623"/>
        <dbReference type="Rhea" id="RHEA-COMP:17148"/>
        <dbReference type="ChEBI" id="CHEBI:15378"/>
        <dbReference type="ChEBI" id="CHEBI:16526"/>
        <dbReference type="ChEBI" id="CHEBI:57287"/>
        <dbReference type="ChEBI" id="CHEBI:78449"/>
        <dbReference type="ChEBI" id="CHEBI:88166"/>
        <dbReference type="ChEBI" id="CHEBI:167462"/>
        <dbReference type="EC" id="2.3.1.300"/>
    </reaction>
    <physiologicalReaction direction="left-to-right" evidence="11">
        <dbReference type="Rhea" id="RHEA:42277"/>
    </physiologicalReaction>
</comment>
<feature type="active site" evidence="14">
    <location>
        <position position="114"/>
    </location>
</feature>
<evidence type="ECO:0000313" key="18">
    <source>
        <dbReference type="Proteomes" id="UP000662873"/>
    </source>
</evidence>
<dbReference type="GO" id="GO:0005737">
    <property type="term" value="C:cytoplasm"/>
    <property type="evidence" value="ECO:0007669"/>
    <property type="project" value="UniProtKB-SubCell"/>
</dbReference>
<keyword evidence="5 14" id="KW-0276">Fatty acid metabolism</keyword>
<keyword evidence="7 14" id="KW-0275">Fatty acid biosynthesis</keyword>
<dbReference type="NCBIfam" id="TIGR00747">
    <property type="entry name" value="fabH"/>
    <property type="match status" value="1"/>
</dbReference>
<organism evidence="17 18">
    <name type="scientific">Candidatus Nitrosymbiomonas proteolyticus</name>
    <dbReference type="NCBI Taxonomy" id="2608984"/>
    <lineage>
        <taxon>Bacteria</taxon>
        <taxon>Bacillati</taxon>
        <taxon>Armatimonadota</taxon>
        <taxon>Armatimonadota incertae sedis</taxon>
        <taxon>Candidatus Nitrosymbiomonas</taxon>
    </lineage>
</organism>
<comment type="catalytic activity">
    <reaction evidence="10">
        <text>malonyl-[ACP] + acetyl-CoA + H(+) = 3-oxobutanoyl-[ACP] + CO2 + CoA</text>
        <dbReference type="Rhea" id="RHEA:12080"/>
        <dbReference type="Rhea" id="RHEA-COMP:9623"/>
        <dbReference type="Rhea" id="RHEA-COMP:9625"/>
        <dbReference type="ChEBI" id="CHEBI:15378"/>
        <dbReference type="ChEBI" id="CHEBI:16526"/>
        <dbReference type="ChEBI" id="CHEBI:57287"/>
        <dbReference type="ChEBI" id="CHEBI:57288"/>
        <dbReference type="ChEBI" id="CHEBI:78449"/>
        <dbReference type="ChEBI" id="CHEBI:78450"/>
        <dbReference type="EC" id="2.3.1.180"/>
    </reaction>
    <physiologicalReaction direction="left-to-right" evidence="10">
        <dbReference type="Rhea" id="RHEA:12081"/>
    </physiologicalReaction>
</comment>
<evidence type="ECO:0000259" key="16">
    <source>
        <dbReference type="Pfam" id="PF08545"/>
    </source>
</evidence>
<gene>
    <name evidence="14" type="primary">fabH</name>
    <name evidence="17" type="ORF">NPRO_10120</name>
</gene>
<keyword evidence="3 14" id="KW-0444">Lipid biosynthesis</keyword>
<evidence type="ECO:0000256" key="3">
    <source>
        <dbReference type="ARBA" id="ARBA00022516"/>
    </source>
</evidence>
<keyword evidence="6 14" id="KW-0443">Lipid metabolism</keyword>
<evidence type="ECO:0000256" key="13">
    <source>
        <dbReference type="ARBA" id="ARBA00052985"/>
    </source>
</evidence>
<dbReference type="PANTHER" id="PTHR43091">
    <property type="entry name" value="3-OXOACYL-[ACYL-CARRIER-PROTEIN] SYNTHASE"/>
    <property type="match status" value="1"/>
</dbReference>
<evidence type="ECO:0000256" key="1">
    <source>
        <dbReference type="ARBA" id="ARBA00005194"/>
    </source>
</evidence>
<comment type="similarity">
    <text evidence="2 14">Belongs to the thiolase-like superfamily. FabH family.</text>
</comment>
<accession>A0A809S450</accession>
<reference evidence="17" key="1">
    <citation type="journal article" name="DNA Res.">
        <title>The physiological potential of anammox bacteria as revealed by their core genome structure.</title>
        <authorList>
            <person name="Okubo T."/>
            <person name="Toyoda A."/>
            <person name="Fukuhara K."/>
            <person name="Uchiyama I."/>
            <person name="Harigaya Y."/>
            <person name="Kuroiwa M."/>
            <person name="Suzuki T."/>
            <person name="Murakami Y."/>
            <person name="Suwa Y."/>
            <person name="Takami H."/>
        </authorList>
    </citation>
    <scope>NUCLEOTIDE SEQUENCE</scope>
    <source>
        <strain evidence="17">317325-2</strain>
    </source>
</reference>
<evidence type="ECO:0000256" key="11">
    <source>
        <dbReference type="ARBA" id="ARBA00052407"/>
    </source>
</evidence>
<feature type="active site" evidence="14">
    <location>
        <position position="255"/>
    </location>
</feature>
<dbReference type="GO" id="GO:0004315">
    <property type="term" value="F:3-oxoacyl-[acyl-carrier-protein] synthase activity"/>
    <property type="evidence" value="ECO:0007669"/>
    <property type="project" value="InterPro"/>
</dbReference>
<evidence type="ECO:0000256" key="9">
    <source>
        <dbReference type="ARBA" id="ARBA00023315"/>
    </source>
</evidence>
<evidence type="ECO:0000256" key="2">
    <source>
        <dbReference type="ARBA" id="ARBA00008642"/>
    </source>
</evidence>
<evidence type="ECO:0000256" key="10">
    <source>
        <dbReference type="ARBA" id="ARBA00051096"/>
    </source>
</evidence>
<evidence type="ECO:0000256" key="6">
    <source>
        <dbReference type="ARBA" id="ARBA00023098"/>
    </source>
</evidence>
<keyword evidence="9 14" id="KW-0012">Acyltransferase</keyword>
<feature type="region of interest" description="ACP-binding" evidence="14">
    <location>
        <begin position="256"/>
        <end position="260"/>
    </location>
</feature>
<dbReference type="HAMAP" id="MF_01815">
    <property type="entry name" value="FabH"/>
    <property type="match status" value="1"/>
</dbReference>
<sequence length="328" mass="34714">MSIRSVIVGIGHSVPDQVLTNEDLERIVDTTDEWIVQRTGIKERRICSEDETASVLGTRAAQKALASAGVDPMDLDLVICGTVTGDMPFPSTACLIQENIGAKNAAAFDVGAACAGFIYSLNVASSMLESGRAKRALVIGADVLTKFVDWTDRSTCVLFGDGAGAVVLESRANTDRGVINTVIRSDGAGAVHIDLQAGGSRFPTGTLEKTNARTAIFMAGREVYRFAVQAMGDACCKVLEQAGMEASDVDLFVPHQANLRIILSAAERINLPEDKVFLNIEKYGNTSGGSIPLALSEAAESGRLQEGMVVMTVGFGAGLVWGANLIRW</sequence>
<comment type="domain">
    <text evidence="14">The last Arg residue of the ACP-binding site is essential for the weak association between ACP/AcpP and FabH.</text>
</comment>
<proteinExistence type="inferred from homology"/>
<comment type="function">
    <text evidence="14">Catalyzes the condensation reaction of fatty acid synthesis by the addition to an acyl acceptor of two carbons from malonyl-ACP. Catalyzes the first condensation reaction which initiates fatty acid synthesis and may therefore play a role in governing the total rate of fatty acid production. Possesses both acetoacetyl-ACP synthase and acetyl transacylase activities. Its substrate specificity determines the biosynthesis of branched-chain and/or straight-chain of fatty acids.</text>
</comment>
<comment type="pathway">
    <text evidence="1 14">Lipid metabolism; fatty acid biosynthesis.</text>
</comment>
<dbReference type="Pfam" id="PF08545">
    <property type="entry name" value="ACP_syn_III"/>
    <property type="match status" value="1"/>
</dbReference>
<evidence type="ECO:0000256" key="7">
    <source>
        <dbReference type="ARBA" id="ARBA00023160"/>
    </source>
</evidence>
<dbReference type="EC" id="2.3.1.180" evidence="14"/>
<keyword evidence="4 14" id="KW-0808">Transferase</keyword>
<dbReference type="InterPro" id="IPR016039">
    <property type="entry name" value="Thiolase-like"/>
</dbReference>
<dbReference type="InterPro" id="IPR004655">
    <property type="entry name" value="FabH"/>
</dbReference>
<comment type="subcellular location">
    <subcellularLocation>
        <location evidence="14">Cytoplasm</location>
    </subcellularLocation>
</comment>
<dbReference type="Proteomes" id="UP000662873">
    <property type="component" value="Chromosome"/>
</dbReference>
<comment type="catalytic activity">
    <reaction evidence="13">
        <text>3-methylbutanoyl-CoA + malonyl-[ACP] + H(+) = 5-methyl-3-oxohexanoyl-[ACP] + CO2 + CoA</text>
        <dbReference type="Rhea" id="RHEA:42272"/>
        <dbReference type="Rhea" id="RHEA-COMP:9623"/>
        <dbReference type="Rhea" id="RHEA-COMP:9941"/>
        <dbReference type="ChEBI" id="CHEBI:15378"/>
        <dbReference type="ChEBI" id="CHEBI:16526"/>
        <dbReference type="ChEBI" id="CHEBI:57287"/>
        <dbReference type="ChEBI" id="CHEBI:57345"/>
        <dbReference type="ChEBI" id="CHEBI:78449"/>
        <dbReference type="ChEBI" id="CHEBI:78822"/>
        <dbReference type="EC" id="2.3.1.300"/>
    </reaction>
    <physiologicalReaction direction="left-to-right" evidence="13">
        <dbReference type="Rhea" id="RHEA:42273"/>
    </physiologicalReaction>
</comment>